<evidence type="ECO:0008006" key="3">
    <source>
        <dbReference type="Google" id="ProtNLM"/>
    </source>
</evidence>
<evidence type="ECO:0000313" key="1">
    <source>
        <dbReference type="EMBL" id="MFC6197796.1"/>
    </source>
</evidence>
<reference evidence="2" key="1">
    <citation type="journal article" date="2019" name="Int. J. Syst. Evol. Microbiol.">
        <title>The Global Catalogue of Microorganisms (GCM) 10K type strain sequencing project: providing services to taxonomists for standard genome sequencing and annotation.</title>
        <authorList>
            <consortium name="The Broad Institute Genomics Platform"/>
            <consortium name="The Broad Institute Genome Sequencing Center for Infectious Disease"/>
            <person name="Wu L."/>
            <person name="Ma J."/>
        </authorList>
    </citation>
    <scope>NUCLEOTIDE SEQUENCE [LARGE SCALE GENOMIC DNA]</scope>
    <source>
        <strain evidence="2">CGMCC-1.15741</strain>
    </source>
</reference>
<dbReference type="Proteomes" id="UP001596303">
    <property type="component" value="Unassembled WGS sequence"/>
</dbReference>
<gene>
    <name evidence="1" type="ORF">ACFQDM_06890</name>
</gene>
<proteinExistence type="predicted"/>
<sequence length="116" mass="12505">MNGDIGGVDIAVNAAVAYNTWTWMVAVLYQDDTAGFLKFGIGGAAWQTAEQLDTTSYGIGRFVLGARDDAQNAFDGDMAFWGVWQGDTPAEGDITHASNVATYDAVHDYLSEFLQL</sequence>
<keyword evidence="2" id="KW-1185">Reference proteome</keyword>
<dbReference type="EMBL" id="JBHSSW010000008">
    <property type="protein sequence ID" value="MFC6197796.1"/>
    <property type="molecule type" value="Genomic_DNA"/>
</dbReference>
<evidence type="ECO:0000313" key="2">
    <source>
        <dbReference type="Proteomes" id="UP001596303"/>
    </source>
</evidence>
<dbReference type="RefSeq" id="WP_377377216.1">
    <property type="nucleotide sequence ID" value="NZ_JBHSSW010000008.1"/>
</dbReference>
<organism evidence="1 2">
    <name type="scientific">Ponticaulis profundi</name>
    <dbReference type="NCBI Taxonomy" id="2665222"/>
    <lineage>
        <taxon>Bacteria</taxon>
        <taxon>Pseudomonadati</taxon>
        <taxon>Pseudomonadota</taxon>
        <taxon>Alphaproteobacteria</taxon>
        <taxon>Hyphomonadales</taxon>
        <taxon>Hyphomonadaceae</taxon>
        <taxon>Ponticaulis</taxon>
    </lineage>
</organism>
<accession>A0ABW1S980</accession>
<comment type="caution">
    <text evidence="1">The sequence shown here is derived from an EMBL/GenBank/DDBJ whole genome shotgun (WGS) entry which is preliminary data.</text>
</comment>
<protein>
    <recommendedName>
        <fullName evidence="3">Porin domain-containing protein</fullName>
    </recommendedName>
</protein>
<name>A0ABW1S980_9PROT</name>